<evidence type="ECO:0000256" key="1">
    <source>
        <dbReference type="SAM" id="MobiDB-lite"/>
    </source>
</evidence>
<dbReference type="EMBL" id="JXTC01000274">
    <property type="protein sequence ID" value="PON71905.1"/>
    <property type="molecule type" value="Genomic_DNA"/>
</dbReference>
<keyword evidence="3" id="KW-1185">Reference proteome</keyword>
<reference evidence="3" key="1">
    <citation type="submission" date="2016-06" db="EMBL/GenBank/DDBJ databases">
        <title>Parallel loss of symbiosis genes in relatives of nitrogen-fixing non-legume Parasponia.</title>
        <authorList>
            <person name="Van Velzen R."/>
            <person name="Holmer R."/>
            <person name="Bu F."/>
            <person name="Rutten L."/>
            <person name="Van Zeijl A."/>
            <person name="Liu W."/>
            <person name="Santuari L."/>
            <person name="Cao Q."/>
            <person name="Sharma T."/>
            <person name="Shen D."/>
            <person name="Roswanjaya Y."/>
            <person name="Wardhani T."/>
            <person name="Kalhor M.S."/>
            <person name="Jansen J."/>
            <person name="Van den Hoogen J."/>
            <person name="Gungor B."/>
            <person name="Hartog M."/>
            <person name="Hontelez J."/>
            <person name="Verver J."/>
            <person name="Yang W.-C."/>
            <person name="Schijlen E."/>
            <person name="Repin R."/>
            <person name="Schilthuizen M."/>
            <person name="Schranz E."/>
            <person name="Heidstra R."/>
            <person name="Miyata K."/>
            <person name="Fedorova E."/>
            <person name="Kohlen W."/>
            <person name="Bisseling T."/>
            <person name="Smit S."/>
            <person name="Geurts R."/>
        </authorList>
    </citation>
    <scope>NUCLEOTIDE SEQUENCE [LARGE SCALE GENOMIC DNA]</scope>
    <source>
        <strain evidence="3">cv. RG33-2</strain>
    </source>
</reference>
<dbReference type="InParanoid" id="A0A2P5DF23"/>
<evidence type="ECO:0000313" key="2">
    <source>
        <dbReference type="EMBL" id="PON71905.1"/>
    </source>
</evidence>
<name>A0A2P5DF23_TREOI</name>
<dbReference type="Proteomes" id="UP000237000">
    <property type="component" value="Unassembled WGS sequence"/>
</dbReference>
<sequence>MVSMVDRGDNGKVRVAASSNSTLTSAWDVLRDLELSDSKELEDEPQEPVEVSWTSSLASGIDREGENEPGTSGCDVDGFFLVDSDKSLARTMWQAR</sequence>
<gene>
    <name evidence="2" type="ORF">TorRG33x02_253260</name>
</gene>
<organism evidence="2 3">
    <name type="scientific">Trema orientale</name>
    <name type="common">Charcoal tree</name>
    <name type="synonym">Celtis orientalis</name>
    <dbReference type="NCBI Taxonomy" id="63057"/>
    <lineage>
        <taxon>Eukaryota</taxon>
        <taxon>Viridiplantae</taxon>
        <taxon>Streptophyta</taxon>
        <taxon>Embryophyta</taxon>
        <taxon>Tracheophyta</taxon>
        <taxon>Spermatophyta</taxon>
        <taxon>Magnoliopsida</taxon>
        <taxon>eudicotyledons</taxon>
        <taxon>Gunneridae</taxon>
        <taxon>Pentapetalae</taxon>
        <taxon>rosids</taxon>
        <taxon>fabids</taxon>
        <taxon>Rosales</taxon>
        <taxon>Cannabaceae</taxon>
        <taxon>Trema</taxon>
    </lineage>
</organism>
<evidence type="ECO:0000313" key="3">
    <source>
        <dbReference type="Proteomes" id="UP000237000"/>
    </source>
</evidence>
<accession>A0A2P5DF23</accession>
<proteinExistence type="predicted"/>
<protein>
    <submittedName>
        <fullName evidence="2">Uncharacterized protein</fullName>
    </submittedName>
</protein>
<dbReference type="AlphaFoldDB" id="A0A2P5DF23"/>
<comment type="caution">
    <text evidence="2">The sequence shown here is derived from an EMBL/GenBank/DDBJ whole genome shotgun (WGS) entry which is preliminary data.</text>
</comment>
<feature type="region of interest" description="Disordered" evidence="1">
    <location>
        <begin position="38"/>
        <end position="76"/>
    </location>
</feature>